<reference evidence="1 2" key="1">
    <citation type="submission" date="2019-04" db="EMBL/GenBank/DDBJ databases">
        <title>Step-wise assembly of the neonatal virome modulated by breast feeding.</title>
        <authorList>
            <person name="Liang G."/>
            <person name="Bushman F."/>
        </authorList>
    </citation>
    <scope>NUCLEOTIDE SEQUENCE [LARGE SCALE GENOMIC DNA]</scope>
    <source>
        <strain evidence="1 2">E3404</strain>
    </source>
</reference>
<dbReference type="AlphaFoldDB" id="A0A6I4XNY1"/>
<dbReference type="EMBL" id="WVTI01000072">
    <property type="protein sequence ID" value="MXS27609.1"/>
    <property type="molecule type" value="Genomic_DNA"/>
</dbReference>
<gene>
    <name evidence="1" type="ORF">GTI89_16285</name>
</gene>
<dbReference type="RefSeq" id="WP_002406570.1">
    <property type="nucleotide sequence ID" value="NZ_WVTI01000072.1"/>
</dbReference>
<dbReference type="Proteomes" id="UP000439965">
    <property type="component" value="Unassembled WGS sequence"/>
</dbReference>
<sequence>MIKTRDQSIFDEVYKKCQSLGYEIYDYKPMNDVGYPFVELEDTQTLHQANKTDIKGSVTLNLSVWGLAKKRKQISDMASAIFAEALSISETEGYYWSLNIQSSGIRLVDDISTNTPLKRAMISLEFKIL</sequence>
<accession>A0A6I4XNY1</accession>
<protein>
    <submittedName>
        <fullName evidence="1">Phage capsid protein</fullName>
    </submittedName>
</protein>
<comment type="caution">
    <text evidence="1">The sequence shown here is derived from an EMBL/GenBank/DDBJ whole genome shotgun (WGS) entry which is preliminary data.</text>
</comment>
<proteinExistence type="predicted"/>
<dbReference type="Gene3D" id="3.30.2000.30">
    <property type="match status" value="1"/>
</dbReference>
<name>A0A6I4XNY1_ENTGA</name>
<dbReference type="InterPro" id="IPR053745">
    <property type="entry name" value="Viral_Tail_Comp_sf"/>
</dbReference>
<organism evidence="1 2">
    <name type="scientific">Enterococcus gallinarum</name>
    <dbReference type="NCBI Taxonomy" id="1353"/>
    <lineage>
        <taxon>Bacteria</taxon>
        <taxon>Bacillati</taxon>
        <taxon>Bacillota</taxon>
        <taxon>Bacilli</taxon>
        <taxon>Lactobacillales</taxon>
        <taxon>Enterococcaceae</taxon>
        <taxon>Enterococcus</taxon>
    </lineage>
</organism>
<evidence type="ECO:0000313" key="2">
    <source>
        <dbReference type="Proteomes" id="UP000439965"/>
    </source>
</evidence>
<evidence type="ECO:0000313" key="1">
    <source>
        <dbReference type="EMBL" id="MXS27609.1"/>
    </source>
</evidence>